<proteinExistence type="predicted"/>
<feature type="domain" description="Response regulatory" evidence="4">
    <location>
        <begin position="4"/>
        <end position="122"/>
    </location>
</feature>
<dbReference type="EMBL" id="JBBNOP010000010">
    <property type="protein sequence ID" value="MEQ3363651.1"/>
    <property type="molecule type" value="Genomic_DNA"/>
</dbReference>
<evidence type="ECO:0000256" key="3">
    <source>
        <dbReference type="PROSITE-ProRule" id="PRU01091"/>
    </source>
</evidence>
<keyword evidence="7" id="KW-1185">Reference proteome</keyword>
<dbReference type="SUPFAM" id="SSF46894">
    <property type="entry name" value="C-terminal effector domain of the bipartite response regulators"/>
    <property type="match status" value="1"/>
</dbReference>
<dbReference type="SMART" id="SM00448">
    <property type="entry name" value="REC"/>
    <property type="match status" value="1"/>
</dbReference>
<dbReference type="RefSeq" id="WP_102373857.1">
    <property type="nucleotide sequence ID" value="NZ_JBBNOP010000010.1"/>
</dbReference>
<feature type="domain" description="OmpR/PhoB-type" evidence="5">
    <location>
        <begin position="144"/>
        <end position="242"/>
    </location>
</feature>
<protein>
    <submittedName>
        <fullName evidence="6">Response regulator transcription factor</fullName>
    </submittedName>
</protein>
<dbReference type="PROSITE" id="PS50110">
    <property type="entry name" value="RESPONSE_REGULATORY"/>
    <property type="match status" value="1"/>
</dbReference>
<evidence type="ECO:0000256" key="1">
    <source>
        <dbReference type="ARBA" id="ARBA00023125"/>
    </source>
</evidence>
<dbReference type="Gene3D" id="3.40.50.2300">
    <property type="match status" value="1"/>
</dbReference>
<accession>A0ABV1JH49</accession>
<dbReference type="PANTHER" id="PTHR48111">
    <property type="entry name" value="REGULATOR OF RPOS"/>
    <property type="match status" value="1"/>
</dbReference>
<evidence type="ECO:0000313" key="6">
    <source>
        <dbReference type="EMBL" id="MEQ3363651.1"/>
    </source>
</evidence>
<evidence type="ECO:0000259" key="4">
    <source>
        <dbReference type="PROSITE" id="PS50110"/>
    </source>
</evidence>
<keyword evidence="1 3" id="KW-0238">DNA-binding</keyword>
<dbReference type="InterPro" id="IPR001867">
    <property type="entry name" value="OmpR/PhoB-type_DNA-bd"/>
</dbReference>
<gene>
    <name evidence="6" type="ORF">AAA083_11765</name>
</gene>
<evidence type="ECO:0000259" key="5">
    <source>
        <dbReference type="PROSITE" id="PS51755"/>
    </source>
</evidence>
<organism evidence="6 7">
    <name type="scientific">Raoultibacter massiliensis</name>
    <dbReference type="NCBI Taxonomy" id="1852371"/>
    <lineage>
        <taxon>Bacteria</taxon>
        <taxon>Bacillati</taxon>
        <taxon>Actinomycetota</taxon>
        <taxon>Coriobacteriia</taxon>
        <taxon>Eggerthellales</taxon>
        <taxon>Eggerthellaceae</taxon>
        <taxon>Raoultibacter</taxon>
    </lineage>
</organism>
<reference evidence="6 7" key="1">
    <citation type="submission" date="2024-04" db="EMBL/GenBank/DDBJ databases">
        <title>Human intestinal bacterial collection.</title>
        <authorList>
            <person name="Pauvert C."/>
            <person name="Hitch T.C.A."/>
            <person name="Clavel T."/>
        </authorList>
    </citation>
    <scope>NUCLEOTIDE SEQUENCE [LARGE SCALE GENOMIC DNA]</scope>
    <source>
        <strain evidence="6 7">CLA-KB-H42</strain>
    </source>
</reference>
<keyword evidence="2" id="KW-0597">Phosphoprotein</keyword>
<comment type="caution">
    <text evidence="6">The sequence shown here is derived from an EMBL/GenBank/DDBJ whole genome shotgun (WGS) entry which is preliminary data.</text>
</comment>
<dbReference type="InterPro" id="IPR016032">
    <property type="entry name" value="Sig_transdc_resp-reg_C-effctor"/>
</dbReference>
<sequence length="242" mass="26834">MAAHILIIEDDADINEVMATHLSRNACACTQAYSGSEARMLLESSQRSGLAYDLVITDLMLPGIRGEKLVELIRGYGDVPVIVVSALGEPAGKAELLRCGADDYLVKPFDLDELLARVTVQLRHAARAEGRLAISGSQEKAEGDGRLRYKDWVIDSSARTFRVAGEPIKLTRIEYNIVEALVRRPKKVFTKQELFEVAWNEECFIEEKAINVHVSNIRGKLKPSGTDSYIETVWGIGFKLAE</sequence>
<dbReference type="PANTHER" id="PTHR48111:SF2">
    <property type="entry name" value="RESPONSE REGULATOR SAER"/>
    <property type="match status" value="1"/>
</dbReference>
<dbReference type="InterPro" id="IPR001789">
    <property type="entry name" value="Sig_transdc_resp-reg_receiver"/>
</dbReference>
<dbReference type="Pfam" id="PF00072">
    <property type="entry name" value="Response_reg"/>
    <property type="match status" value="1"/>
</dbReference>
<dbReference type="InterPro" id="IPR011006">
    <property type="entry name" value="CheY-like_superfamily"/>
</dbReference>
<name>A0ABV1JH49_9ACTN</name>
<dbReference type="Gene3D" id="6.10.250.690">
    <property type="match status" value="1"/>
</dbReference>
<feature type="modified residue" description="4-aspartylphosphate" evidence="2">
    <location>
        <position position="58"/>
    </location>
</feature>
<dbReference type="CDD" id="cd00383">
    <property type="entry name" value="trans_reg_C"/>
    <property type="match status" value="1"/>
</dbReference>
<dbReference type="Gene3D" id="1.10.10.10">
    <property type="entry name" value="Winged helix-like DNA-binding domain superfamily/Winged helix DNA-binding domain"/>
    <property type="match status" value="1"/>
</dbReference>
<dbReference type="Pfam" id="PF00486">
    <property type="entry name" value="Trans_reg_C"/>
    <property type="match status" value="1"/>
</dbReference>
<dbReference type="InterPro" id="IPR039420">
    <property type="entry name" value="WalR-like"/>
</dbReference>
<feature type="DNA-binding region" description="OmpR/PhoB-type" evidence="3">
    <location>
        <begin position="144"/>
        <end position="242"/>
    </location>
</feature>
<evidence type="ECO:0000256" key="2">
    <source>
        <dbReference type="PROSITE-ProRule" id="PRU00169"/>
    </source>
</evidence>
<dbReference type="Proteomes" id="UP001487305">
    <property type="component" value="Unassembled WGS sequence"/>
</dbReference>
<dbReference type="PROSITE" id="PS51755">
    <property type="entry name" value="OMPR_PHOB"/>
    <property type="match status" value="1"/>
</dbReference>
<dbReference type="SMART" id="SM00862">
    <property type="entry name" value="Trans_reg_C"/>
    <property type="match status" value="1"/>
</dbReference>
<dbReference type="InterPro" id="IPR036388">
    <property type="entry name" value="WH-like_DNA-bd_sf"/>
</dbReference>
<dbReference type="SUPFAM" id="SSF52172">
    <property type="entry name" value="CheY-like"/>
    <property type="match status" value="1"/>
</dbReference>
<evidence type="ECO:0000313" key="7">
    <source>
        <dbReference type="Proteomes" id="UP001487305"/>
    </source>
</evidence>